<dbReference type="InterPro" id="IPR011989">
    <property type="entry name" value="ARM-like"/>
</dbReference>
<dbReference type="PANTHER" id="PTHR36498">
    <property type="entry name" value="TATA-BINDING PROTEIN-ASSOCIATED FACTOR 172"/>
    <property type="match status" value="1"/>
</dbReference>
<dbReference type="InterPro" id="IPR049730">
    <property type="entry name" value="SNF2/RAD54-like_C"/>
</dbReference>
<dbReference type="CDD" id="cd18793">
    <property type="entry name" value="SF2_C_SNF"/>
    <property type="match status" value="1"/>
</dbReference>
<dbReference type="InterPro" id="IPR044972">
    <property type="entry name" value="Mot1"/>
</dbReference>
<dbReference type="PANTHER" id="PTHR36498:SF1">
    <property type="entry name" value="TATA-BINDING PROTEIN-ASSOCIATED FACTOR 172"/>
    <property type="match status" value="1"/>
</dbReference>
<dbReference type="InterPro" id="IPR016024">
    <property type="entry name" value="ARM-type_fold"/>
</dbReference>
<dbReference type="PROSITE" id="PS51192">
    <property type="entry name" value="HELICASE_ATP_BIND_1"/>
    <property type="match status" value="1"/>
</dbReference>
<dbReference type="SMART" id="SM00490">
    <property type="entry name" value="HELICc"/>
    <property type="match status" value="1"/>
</dbReference>
<feature type="domain" description="Helicase C-terminal" evidence="6">
    <location>
        <begin position="1860"/>
        <end position="2013"/>
    </location>
</feature>
<dbReference type="Pfam" id="PF00271">
    <property type="entry name" value="Helicase_C"/>
    <property type="match status" value="1"/>
</dbReference>
<feature type="domain" description="Helicase ATP-binding" evidence="5">
    <location>
        <begin position="1542"/>
        <end position="1723"/>
    </location>
</feature>
<dbReference type="GO" id="GO:0003677">
    <property type="term" value="F:DNA binding"/>
    <property type="evidence" value="ECO:0007669"/>
    <property type="project" value="UniProtKB-KW"/>
</dbReference>
<evidence type="ECO:0000313" key="8">
    <source>
        <dbReference type="Proteomes" id="UP000019149"/>
    </source>
</evidence>
<dbReference type="SMART" id="SM00487">
    <property type="entry name" value="DEXDc"/>
    <property type="match status" value="1"/>
</dbReference>
<evidence type="ECO:0000256" key="1">
    <source>
        <dbReference type="ARBA" id="ARBA00022801"/>
    </source>
</evidence>
<dbReference type="GO" id="GO:0004386">
    <property type="term" value="F:helicase activity"/>
    <property type="evidence" value="ECO:0007669"/>
    <property type="project" value="UniProtKB-KW"/>
</dbReference>
<dbReference type="Proteomes" id="UP000019149">
    <property type="component" value="Unassembled WGS sequence"/>
</dbReference>
<keyword evidence="2" id="KW-0347">Helicase</keyword>
<dbReference type="Gene3D" id="3.40.50.300">
    <property type="entry name" value="P-loop containing nucleotide triphosphate hydrolases"/>
    <property type="match status" value="1"/>
</dbReference>
<dbReference type="Pfam" id="PF12054">
    <property type="entry name" value="DUF3535"/>
    <property type="match status" value="1"/>
</dbReference>
<keyword evidence="1" id="KW-0378">Hydrolase</keyword>
<dbReference type="GO" id="GO:0005524">
    <property type="term" value="F:ATP binding"/>
    <property type="evidence" value="ECO:0007669"/>
    <property type="project" value="InterPro"/>
</dbReference>
<dbReference type="InterPro" id="IPR001650">
    <property type="entry name" value="Helicase_C-like"/>
</dbReference>
<dbReference type="InterPro" id="IPR022707">
    <property type="entry name" value="Mot1_central_dom"/>
</dbReference>
<dbReference type="RefSeq" id="XP_024349461.1">
    <property type="nucleotide sequence ID" value="XM_024496149.1"/>
</dbReference>
<name>W6UAZ7_ECHGR</name>
<keyword evidence="2" id="KW-0547">Nucleotide-binding</keyword>
<feature type="region of interest" description="Disordered" evidence="4">
    <location>
        <begin position="185"/>
        <end position="214"/>
    </location>
</feature>
<evidence type="ECO:0000259" key="5">
    <source>
        <dbReference type="PROSITE" id="PS51192"/>
    </source>
</evidence>
<dbReference type="OMA" id="FWEYLIL"/>
<gene>
    <name evidence="7" type="ORF">EGR_06900</name>
</gene>
<evidence type="ECO:0000256" key="3">
    <source>
        <dbReference type="ARBA" id="ARBA00023125"/>
    </source>
</evidence>
<dbReference type="CTD" id="36342615"/>
<feature type="region of interest" description="Disordered" evidence="4">
    <location>
        <begin position="791"/>
        <end position="812"/>
    </location>
</feature>
<evidence type="ECO:0000259" key="6">
    <source>
        <dbReference type="PROSITE" id="PS51194"/>
    </source>
</evidence>
<evidence type="ECO:0000256" key="4">
    <source>
        <dbReference type="SAM" id="MobiDB-lite"/>
    </source>
</evidence>
<dbReference type="InterPro" id="IPR014001">
    <property type="entry name" value="Helicase_ATP-bd"/>
</dbReference>
<sequence>MASRLDRLFVLLESCPNETLRATAARQLGELAQKAPEDVDAILARVCMFALSYNQKSAYLSVIWRLAVVLWFAVPMLQLEITPETGWDEILLKLAILRNLLHNKSWRSRIAAAEAIRSMIAHLPPWLPTEKAVGVEEVDVKVEEGEEKAKSTTSSFLSLAGLNLDLVLENGARLYSADLREFAKDKPSPSKRAKRCSSYTDGKAEKDTPTPSSLTNVSVLLDRQEMNRQLGLEGQAGAFICNLLESNPSTSISSLISDADLADGDDTTSGDSEGNDTAATSANVLESVKQAYKKTKESKATALKTEAGSVTMAAASAAAAQTDWPLNSMCVRLLADLWDCRWETRHGAASGLRELLSFPQHTRQAGGRNGASEEENRTANRVYLEDVVVRVLCTLALDQFSDFACDMVVAPVRQTAAQLLGVLCLHLDVGQVRLVVQHLLCLVCLLRRQRQEPMKRTRTPKVNWMVVHSGLLGLNYLLSARSDLATDLLPLVYDPLTNVLFPRYDNSNNGSAVIKGGAEVEAGEEDLRCAACNALLSLPRDLLIAHANAVGHRLVHCVWRLLERAAGELSPITGPLLTLASGLIDHPTPSLVVKSESKKEDGDVAVVSSAHDSKAVEEFARRVVLVLHFVHHSSSDIRRTAIQTLDSLLSLRLQKISHQMEPSLLECVFEQLFHRALFEPDPKNIRLISDLWQRLAGAVPVGLLAQATLNRVDFWLCQAMQPTSMPFADTMLRLLTSTTNHETTQTYYIGGYELGATSERVRQSLALETRITATVLLASLSSRLCESRLPTIVAPPPTTGTTDSASTEGGGAGDSGIPCGEMSIGSYLLEHVVGGTHLRDRLGMQRFIGSLLLAAWPPAAISSATATIGGGANSELPSRLNSCLTNVVYYEEILGVFKTMHEDCHRLRALCETTRLPINTESPKAGGSVMNLVECQTLLQRVGAELPVYSPASTSADANMVKLTKLEFEELQRALQKAQLSVSRCLALQLFWSSRVELSLSSALVNFGWVTPGRLTPLIRPFMDTIRGTTANITVGQPLNDFDLPQPSENLRLQRLAAWNLARLLWSEFCQQVSSPRSSTPTLATSKALAKVTQNLTKYILPDEFAEWDALVVKAMEDGGREDVYLTALLISQAEEKMSTNGEKDDYSGCGGGCSSAVVSTIGAVYAATRKQSISQLRRCGSLMTLVALLQTFTADVDFATFNLEEIMSQRLPTLWQFLWLEPIAILRRSCRSSGAGGFTEDIEFLHRQQALSLSEQNTHETAASDVEVLCRSLHLLPAVLFVALSPSTNTTTNTTTIAATGLITTGLVALTMCCLRVISVSSSYSSLLPRLRFTAAHTLAVLAASHFTLTVTVLNSLLLCIVSADTISDGDRVAVLAAVYHIIDCILTPRPENQVLLSLQVVPCDRPLSPHLHGMGFREVGGLSNAVPGSAQTPTPLQSLLAYVVVMLTSLVLPHFADTRSDVRLLASNVFTKLLVLLPLEESAPDPAGPGLPLSLRIARDKGRHFVQCLLRPKDIRLYVPDKNVHAVLRPYQQEGVNWLLFLKQYGLNGILADDLGLGKTLQTICALVSHHGRSRHDRSHGRRKSATRDRGGGVSLVVCPATLCAHWHSEVTRFVPNSRLLAPLVYVGNLDQRAALQKSILDRCNLLITTYEVIRSDIAFFQETFWEYLILDEGHIIKNAKSKISCAVKKLRARHRLILTGTPVQNRVGELWSIFDFLMPGFLAPSEAAFNARFARPLLATRESKASAQLQRAGQQALEELHRIVMPFVLRRVKEEVLQDLPPKVIQDYLCNMTPLQTKLYETFSKTLEGQEALNLTLEQSASTTCDVKGTSGGFRSIKYLLAVCNHPSLALSPEHPLYDWALEHCADKSAGLDDFRLSGKLMALSTEFKSLVHLRLDGSVSLSAREAVISRFNADPSIDALLLTTAVGGLGLNLTGADTVIFVEHDWNPCRDLQAMDRAHRLGQRRVVSVFRLLTAGSIEERIMSLQAFKRHLARTLISQSDNRALGEMDTSRLIDNMAAAVTVEGASALSDNSGGGSGGKGPSWGDVEAGEYAAEYDMREHGGDPGKISGGNDDSSPSISRIVFVHTCNESTV</sequence>
<keyword evidence="2" id="KW-0067">ATP-binding</keyword>
<accession>W6UAZ7</accession>
<dbReference type="Gene3D" id="3.40.50.10810">
    <property type="entry name" value="Tandem AAA-ATPase domain"/>
    <property type="match status" value="1"/>
</dbReference>
<evidence type="ECO:0000313" key="7">
    <source>
        <dbReference type="EMBL" id="EUB58265.1"/>
    </source>
</evidence>
<dbReference type="SUPFAM" id="SSF52540">
    <property type="entry name" value="P-loop containing nucleoside triphosphate hydrolases"/>
    <property type="match status" value="2"/>
</dbReference>
<dbReference type="OrthoDB" id="10252227at2759"/>
<protein>
    <submittedName>
        <fullName evidence="7">TATA-binding protein-associated factor</fullName>
    </submittedName>
</protein>
<dbReference type="GO" id="GO:0017025">
    <property type="term" value="F:TBP-class protein binding"/>
    <property type="evidence" value="ECO:0007669"/>
    <property type="project" value="InterPro"/>
</dbReference>
<dbReference type="InterPro" id="IPR000330">
    <property type="entry name" value="SNF2_N"/>
</dbReference>
<dbReference type="SUPFAM" id="SSF48371">
    <property type="entry name" value="ARM repeat"/>
    <property type="match status" value="1"/>
</dbReference>
<keyword evidence="8" id="KW-1185">Reference proteome</keyword>
<dbReference type="KEGG" id="egl:EGR_06900"/>
<dbReference type="GO" id="GO:0016887">
    <property type="term" value="F:ATP hydrolysis activity"/>
    <property type="evidence" value="ECO:0007669"/>
    <property type="project" value="InterPro"/>
</dbReference>
<dbReference type="GeneID" id="36342615"/>
<comment type="caution">
    <text evidence="7">The sequence shown here is derived from an EMBL/GenBank/DDBJ whole genome shotgun (WGS) entry which is preliminary data.</text>
</comment>
<reference evidence="7 8" key="1">
    <citation type="journal article" date="2013" name="Nat. Genet.">
        <title>The genome of the hydatid tapeworm Echinococcus granulosus.</title>
        <authorList>
            <person name="Zheng H."/>
            <person name="Zhang W."/>
            <person name="Zhang L."/>
            <person name="Zhang Z."/>
            <person name="Li J."/>
            <person name="Lu G."/>
            <person name="Zhu Y."/>
            <person name="Wang Y."/>
            <person name="Huang Y."/>
            <person name="Liu J."/>
            <person name="Kang H."/>
            <person name="Chen J."/>
            <person name="Wang L."/>
            <person name="Chen A."/>
            <person name="Yu S."/>
            <person name="Gao Z."/>
            <person name="Jin L."/>
            <person name="Gu W."/>
            <person name="Wang Z."/>
            <person name="Zhao L."/>
            <person name="Shi B."/>
            <person name="Wen H."/>
            <person name="Lin R."/>
            <person name="Jones M.K."/>
            <person name="Brejova B."/>
            <person name="Vinar T."/>
            <person name="Zhao G."/>
            <person name="McManus D.P."/>
            <person name="Chen Z."/>
            <person name="Zhou Y."/>
            <person name="Wang S."/>
        </authorList>
    </citation>
    <scope>NUCLEOTIDE SEQUENCE [LARGE SCALE GENOMIC DNA]</scope>
</reference>
<dbReference type="STRING" id="6210.W6UAZ7"/>
<dbReference type="Pfam" id="PF00176">
    <property type="entry name" value="SNF2-rel_dom"/>
    <property type="match status" value="1"/>
</dbReference>
<organism evidence="7 8">
    <name type="scientific">Echinococcus granulosus</name>
    <name type="common">Hydatid tapeworm</name>
    <dbReference type="NCBI Taxonomy" id="6210"/>
    <lineage>
        <taxon>Eukaryota</taxon>
        <taxon>Metazoa</taxon>
        <taxon>Spiralia</taxon>
        <taxon>Lophotrochozoa</taxon>
        <taxon>Platyhelminthes</taxon>
        <taxon>Cestoda</taxon>
        <taxon>Eucestoda</taxon>
        <taxon>Cyclophyllidea</taxon>
        <taxon>Taeniidae</taxon>
        <taxon>Echinococcus</taxon>
        <taxon>Echinococcus granulosus group</taxon>
    </lineage>
</organism>
<dbReference type="Gene3D" id="1.25.10.10">
    <property type="entry name" value="Leucine-rich Repeat Variant"/>
    <property type="match status" value="1"/>
</dbReference>
<evidence type="ECO:0000256" key="2">
    <source>
        <dbReference type="ARBA" id="ARBA00022806"/>
    </source>
</evidence>
<dbReference type="EMBL" id="APAU02000065">
    <property type="protein sequence ID" value="EUB58265.1"/>
    <property type="molecule type" value="Genomic_DNA"/>
</dbReference>
<feature type="region of interest" description="Disordered" evidence="4">
    <location>
        <begin position="2061"/>
        <end position="2084"/>
    </location>
</feature>
<keyword evidence="3" id="KW-0238">DNA-binding</keyword>
<proteinExistence type="predicted"/>
<dbReference type="InterPro" id="IPR038718">
    <property type="entry name" value="SNF2-like_sf"/>
</dbReference>
<dbReference type="PROSITE" id="PS51194">
    <property type="entry name" value="HELICASE_CTER"/>
    <property type="match status" value="1"/>
</dbReference>
<dbReference type="InterPro" id="IPR027417">
    <property type="entry name" value="P-loop_NTPase"/>
</dbReference>